<organism evidence="2 3">
    <name type="scientific">Companilactobacillus futsaii JCM 17355</name>
    <dbReference type="NCBI Taxonomy" id="1423818"/>
    <lineage>
        <taxon>Bacteria</taxon>
        <taxon>Bacillati</taxon>
        <taxon>Bacillota</taxon>
        <taxon>Bacilli</taxon>
        <taxon>Lactobacillales</taxon>
        <taxon>Lactobacillaceae</taxon>
        <taxon>Companilactobacillus</taxon>
    </lineage>
</organism>
<evidence type="ECO:0000256" key="1">
    <source>
        <dbReference type="SAM" id="Phobius"/>
    </source>
</evidence>
<name>A0ABR5P6M7_9LACO</name>
<sequence length="90" mass="10521">MDNLFELSTIFDISIDNLLKENDDLKDEFEKQQIIKNANFFNNFGKGEELLFSLTLIFIGFKLAPLGLAIPIIYWFIKVKTVKKAKKYEK</sequence>
<gene>
    <name evidence="2" type="ORF">FC88_GL000282</name>
</gene>
<evidence type="ECO:0000313" key="2">
    <source>
        <dbReference type="EMBL" id="KRK93574.1"/>
    </source>
</evidence>
<feature type="transmembrane region" description="Helical" evidence="1">
    <location>
        <begin position="50"/>
        <end position="77"/>
    </location>
</feature>
<dbReference type="EMBL" id="AZDO01000080">
    <property type="protein sequence ID" value="KRK93574.1"/>
    <property type="molecule type" value="Genomic_DNA"/>
</dbReference>
<keyword evidence="1" id="KW-1133">Transmembrane helix</keyword>
<comment type="caution">
    <text evidence="2">The sequence shown here is derived from an EMBL/GenBank/DDBJ whole genome shotgun (WGS) entry which is preliminary data.</text>
</comment>
<evidence type="ECO:0008006" key="4">
    <source>
        <dbReference type="Google" id="ProtNLM"/>
    </source>
</evidence>
<keyword evidence="3" id="KW-1185">Reference proteome</keyword>
<proteinExistence type="predicted"/>
<reference evidence="2 3" key="1">
    <citation type="journal article" date="2015" name="Genome Announc.">
        <title>Expanding the biotechnology potential of lactobacilli through comparative genomics of 213 strains and associated genera.</title>
        <authorList>
            <person name="Sun Z."/>
            <person name="Harris H.M."/>
            <person name="McCann A."/>
            <person name="Guo C."/>
            <person name="Argimon S."/>
            <person name="Zhang W."/>
            <person name="Yang X."/>
            <person name="Jeffery I.B."/>
            <person name="Cooney J.C."/>
            <person name="Kagawa T.F."/>
            <person name="Liu W."/>
            <person name="Song Y."/>
            <person name="Salvetti E."/>
            <person name="Wrobel A."/>
            <person name="Rasinkangas P."/>
            <person name="Parkhill J."/>
            <person name="Rea M.C."/>
            <person name="O'Sullivan O."/>
            <person name="Ritari J."/>
            <person name="Douillard F.P."/>
            <person name="Paul Ross R."/>
            <person name="Yang R."/>
            <person name="Briner A.E."/>
            <person name="Felis G.E."/>
            <person name="de Vos W.M."/>
            <person name="Barrangou R."/>
            <person name="Klaenhammer T.R."/>
            <person name="Caufield P.W."/>
            <person name="Cui Y."/>
            <person name="Zhang H."/>
            <person name="O'Toole P.W."/>
        </authorList>
    </citation>
    <scope>NUCLEOTIDE SEQUENCE [LARGE SCALE GENOMIC DNA]</scope>
    <source>
        <strain evidence="2 3">JCM 17355</strain>
    </source>
</reference>
<keyword evidence="1" id="KW-0812">Transmembrane</keyword>
<accession>A0ABR5P6M7</accession>
<keyword evidence="1" id="KW-0472">Membrane</keyword>
<dbReference type="Proteomes" id="UP000051379">
    <property type="component" value="Unassembled WGS sequence"/>
</dbReference>
<protein>
    <recommendedName>
        <fullName evidence="4">DUF4349 domain-containing protein</fullName>
    </recommendedName>
</protein>
<evidence type="ECO:0000313" key="3">
    <source>
        <dbReference type="Proteomes" id="UP000051379"/>
    </source>
</evidence>